<feature type="binding site" evidence="16">
    <location>
        <position position="278"/>
    </location>
    <ligand>
        <name>NAD(+)</name>
        <dbReference type="ChEBI" id="CHEBI:57540"/>
    </ligand>
</feature>
<dbReference type="Gene3D" id="3.40.50.720">
    <property type="entry name" value="NAD(P)-binding Rossmann-like Domain"/>
    <property type="match status" value="1"/>
</dbReference>
<dbReference type="UniPathway" id="UPA00033">
    <property type="reaction ID" value="UER00034"/>
</dbReference>
<evidence type="ECO:0000256" key="6">
    <source>
        <dbReference type="ARBA" id="ARBA00021221"/>
    </source>
</evidence>
<comment type="catalytic activity">
    <reaction evidence="13 14">
        <text>L-saccharopine + NAD(+) + H2O = L-lysine + 2-oxoglutarate + NADH + H(+)</text>
        <dbReference type="Rhea" id="RHEA:12440"/>
        <dbReference type="ChEBI" id="CHEBI:15377"/>
        <dbReference type="ChEBI" id="CHEBI:15378"/>
        <dbReference type="ChEBI" id="CHEBI:16810"/>
        <dbReference type="ChEBI" id="CHEBI:32551"/>
        <dbReference type="ChEBI" id="CHEBI:57540"/>
        <dbReference type="ChEBI" id="CHEBI:57945"/>
        <dbReference type="ChEBI" id="CHEBI:57951"/>
        <dbReference type="EC" id="1.5.1.7"/>
    </reaction>
</comment>
<evidence type="ECO:0000313" key="20">
    <source>
        <dbReference type="EMBL" id="CAF9934506.1"/>
    </source>
</evidence>
<dbReference type="EC" id="1.5.1.7" evidence="5 14"/>
<evidence type="ECO:0000256" key="3">
    <source>
        <dbReference type="ARBA" id="ARBA00005689"/>
    </source>
</evidence>
<keyword evidence="8 14" id="KW-0560">Oxidoreductase</keyword>
<gene>
    <name evidence="20" type="primary">LYS1_2</name>
    <name evidence="20" type="ORF">IMSHALPRED_009731</name>
</gene>
<feature type="binding site" evidence="16">
    <location>
        <begin position="320"/>
        <end position="323"/>
    </location>
    <ligand>
        <name>NAD(+)</name>
        <dbReference type="ChEBI" id="CHEBI:57540"/>
    </ligand>
</feature>
<comment type="pathway">
    <text evidence="2 14">Amino-acid biosynthesis; L-lysine biosynthesis via AAA pathway; L-lysine from L-alpha-aminoadipate (fungal route): step 3/3.</text>
</comment>
<evidence type="ECO:0000256" key="13">
    <source>
        <dbReference type="ARBA" id="ARBA00047860"/>
    </source>
</evidence>
<feature type="disulfide bond" evidence="17">
    <location>
        <begin position="205"/>
        <end position="249"/>
    </location>
</feature>
<keyword evidence="7 14" id="KW-0028">Amino-acid biosynthesis</keyword>
<feature type="binding site" evidence="16">
    <location>
        <position position="251"/>
    </location>
    <ligand>
        <name>NAD(+)</name>
        <dbReference type="ChEBI" id="CHEBI:57540"/>
    </ligand>
</feature>
<dbReference type="SMART" id="SM01002">
    <property type="entry name" value="AlaDh_PNT_C"/>
    <property type="match status" value="1"/>
</dbReference>
<dbReference type="CDD" id="cd12188">
    <property type="entry name" value="SDH"/>
    <property type="match status" value="1"/>
</dbReference>
<accession>A0A8H3G7S1</accession>
<dbReference type="SUPFAM" id="SSF52283">
    <property type="entry name" value="Formate/glycerate dehydrogenase catalytic domain-like"/>
    <property type="match status" value="1"/>
</dbReference>
<reference evidence="20" key="1">
    <citation type="submission" date="2021-03" db="EMBL/GenBank/DDBJ databases">
        <authorList>
            <person name="Tagirdzhanova G."/>
        </authorList>
    </citation>
    <scope>NUCLEOTIDE SEQUENCE</scope>
</reference>
<comment type="function">
    <text evidence="1">Catalyzes the NAD(+)-dependent cleavage of saccharopine to L-lysine and 2-oxoglutarate, the final step in the alpha-aminoadipate (AAA) pathway for lysin biosynthesis.</text>
</comment>
<dbReference type="AlphaFoldDB" id="A0A8H3G7S1"/>
<dbReference type="GO" id="GO:0019878">
    <property type="term" value="P:lysine biosynthetic process via aminoadipic acid"/>
    <property type="evidence" value="ECO:0007669"/>
    <property type="project" value="UniProtKB-UniPathway"/>
</dbReference>
<evidence type="ECO:0000256" key="7">
    <source>
        <dbReference type="ARBA" id="ARBA00022605"/>
    </source>
</evidence>
<evidence type="ECO:0000259" key="18">
    <source>
        <dbReference type="SMART" id="SM01002"/>
    </source>
</evidence>
<evidence type="ECO:0000256" key="14">
    <source>
        <dbReference type="PIRNR" id="PIRNR018250"/>
    </source>
</evidence>
<dbReference type="FunFam" id="3.40.50.720:FF:000217">
    <property type="entry name" value="Saccharopine dehydrogenase [NAD(+), L-lysine-forming]"/>
    <property type="match status" value="1"/>
</dbReference>
<evidence type="ECO:0000313" key="21">
    <source>
        <dbReference type="Proteomes" id="UP000664534"/>
    </source>
</evidence>
<evidence type="ECO:0000259" key="19">
    <source>
        <dbReference type="SMART" id="SM01003"/>
    </source>
</evidence>
<dbReference type="Proteomes" id="UP000664534">
    <property type="component" value="Unassembled WGS sequence"/>
</dbReference>
<evidence type="ECO:0000256" key="12">
    <source>
        <dbReference type="ARBA" id="ARBA00033228"/>
    </source>
</evidence>
<keyword evidence="21" id="KW-1185">Reference proteome</keyword>
<comment type="caution">
    <text evidence="20">The sequence shown here is derived from an EMBL/GenBank/DDBJ whole genome shotgun (WGS) entry which is preliminary data.</text>
</comment>
<feature type="binding site" evidence="16">
    <location>
        <position position="231"/>
    </location>
    <ligand>
        <name>NAD(+)</name>
        <dbReference type="ChEBI" id="CHEBI:57540"/>
    </ligand>
</feature>
<dbReference type="InterPro" id="IPR007886">
    <property type="entry name" value="AlaDH/PNT_N"/>
</dbReference>
<feature type="binding site" evidence="16">
    <location>
        <position position="129"/>
    </location>
    <ligand>
        <name>NAD(+)</name>
        <dbReference type="ChEBI" id="CHEBI:57540"/>
    </ligand>
</feature>
<dbReference type="InterPro" id="IPR007698">
    <property type="entry name" value="AlaDH/PNT_NAD(H)-bd"/>
</dbReference>
<comment type="similarity">
    <text evidence="3 14">Belongs to the AlaDH/PNT family.</text>
</comment>
<keyword evidence="9 14" id="KW-0520">NAD</keyword>
<evidence type="ECO:0000256" key="1">
    <source>
        <dbReference type="ARBA" id="ARBA00004078"/>
    </source>
</evidence>
<keyword evidence="10 14" id="KW-0457">Lysine biosynthesis</keyword>
<dbReference type="Pfam" id="PF05222">
    <property type="entry name" value="AlaDh_PNT_N"/>
    <property type="match status" value="1"/>
</dbReference>
<dbReference type="PANTHER" id="PTHR11133">
    <property type="entry name" value="SACCHAROPINE DEHYDROGENASE"/>
    <property type="match status" value="1"/>
</dbReference>
<evidence type="ECO:0000256" key="17">
    <source>
        <dbReference type="PIRSR" id="PIRSR018250-4"/>
    </source>
</evidence>
<evidence type="ECO:0000256" key="8">
    <source>
        <dbReference type="ARBA" id="ARBA00023002"/>
    </source>
</evidence>
<comment type="subunit">
    <text evidence="4">Monomer.</text>
</comment>
<evidence type="ECO:0000256" key="2">
    <source>
        <dbReference type="ARBA" id="ARBA00004884"/>
    </source>
</evidence>
<name>A0A8H3G7S1_9LECA</name>
<dbReference type="InterPro" id="IPR051168">
    <property type="entry name" value="AASS"/>
</dbReference>
<evidence type="ECO:0000256" key="16">
    <source>
        <dbReference type="PIRSR" id="PIRSR018250-3"/>
    </source>
</evidence>
<dbReference type="PANTHER" id="PTHR11133:SF23">
    <property type="entry name" value="SACCHAROPINE DEHYDROGENASE [NAD(+), L-LYSINE-FORMING]"/>
    <property type="match status" value="1"/>
</dbReference>
<dbReference type="SMART" id="SM01003">
    <property type="entry name" value="AlaDh_PNT_N"/>
    <property type="match status" value="1"/>
</dbReference>
<dbReference type="GO" id="GO:0004754">
    <property type="term" value="F:saccharopine dehydrogenase (NAD+, L-lysine-forming) activity"/>
    <property type="evidence" value="ECO:0007669"/>
    <property type="project" value="UniProtKB-EC"/>
</dbReference>
<evidence type="ECO:0000256" key="4">
    <source>
        <dbReference type="ARBA" id="ARBA00011245"/>
    </source>
</evidence>
<evidence type="ECO:0000256" key="11">
    <source>
        <dbReference type="ARBA" id="ARBA00023157"/>
    </source>
</evidence>
<proteinExistence type="inferred from homology"/>
<evidence type="ECO:0000256" key="15">
    <source>
        <dbReference type="PIRSR" id="PIRSR018250-1"/>
    </source>
</evidence>
<protein>
    <recommendedName>
        <fullName evidence="6 14">Saccharopine dehydrogenase [NAD(+), L-lysine-forming]</fullName>
        <shortName evidence="14">SDH</shortName>
        <ecNumber evidence="5 14">1.5.1.7</ecNumber>
    </recommendedName>
    <alternativeName>
        <fullName evidence="12 14">Lysine--2-oxoglutarate reductase</fullName>
    </alternativeName>
</protein>
<feature type="active site" description="Proton donor" evidence="15">
    <location>
        <position position="95"/>
    </location>
</feature>
<dbReference type="OrthoDB" id="265306at2759"/>
<dbReference type="PIRSF" id="PIRSF018250">
    <property type="entry name" value="Saccharopine_DH_Lys"/>
    <property type="match status" value="1"/>
</dbReference>
<feature type="domain" description="Alanine dehydrogenase/pyridine nucleotide transhydrogenase N-terminal" evidence="19">
    <location>
        <begin position="7"/>
        <end position="141"/>
    </location>
</feature>
<feature type="active site" description="Proton acceptor" evidence="15">
    <location>
        <position position="77"/>
    </location>
</feature>
<feature type="domain" description="Alanine dehydrogenase/pyridine nucleotide transhydrogenase NAD(H)-binding" evidence="18">
    <location>
        <begin position="179"/>
        <end position="312"/>
    </location>
</feature>
<feature type="binding site" evidence="16">
    <location>
        <begin position="203"/>
        <end position="204"/>
    </location>
    <ligand>
        <name>NAD(+)</name>
        <dbReference type="ChEBI" id="CHEBI:57540"/>
    </ligand>
</feature>
<evidence type="ECO:0000256" key="5">
    <source>
        <dbReference type="ARBA" id="ARBA00012847"/>
    </source>
</evidence>
<keyword evidence="11" id="KW-1015">Disulfide bond</keyword>
<evidence type="ECO:0000256" key="9">
    <source>
        <dbReference type="ARBA" id="ARBA00023027"/>
    </source>
</evidence>
<organism evidence="20 21">
    <name type="scientific">Imshaugia aleurites</name>
    <dbReference type="NCBI Taxonomy" id="172621"/>
    <lineage>
        <taxon>Eukaryota</taxon>
        <taxon>Fungi</taxon>
        <taxon>Dikarya</taxon>
        <taxon>Ascomycota</taxon>
        <taxon>Pezizomycotina</taxon>
        <taxon>Lecanoromycetes</taxon>
        <taxon>OSLEUM clade</taxon>
        <taxon>Lecanoromycetidae</taxon>
        <taxon>Lecanorales</taxon>
        <taxon>Lecanorineae</taxon>
        <taxon>Parmeliaceae</taxon>
        <taxon>Imshaugia</taxon>
    </lineage>
</organism>
<evidence type="ECO:0000256" key="10">
    <source>
        <dbReference type="ARBA" id="ARBA00023154"/>
    </source>
</evidence>
<dbReference type="FunFam" id="3.40.50.720:FF:000627">
    <property type="entry name" value="Saccharopine dehydrogenase [NAD(+), L-lysine-forming]"/>
    <property type="match status" value="1"/>
</dbReference>
<sequence>MAPITFHLRSEDKKLEHRSALTPNTVRELLENGFAVNVERSPVRIFRDIEFEEAGATLVQTGSWPDAPVDNIIIGLKELIEEDFPLVHTHIQFAHCYKGQGGWEEVLSRFPRGGGTLYDMEFLEDENGRRVAAFGYHAGYAGMALAIMDWAWQLFSGGKTPMPGKQYYKNVGDLIEEVKADLEKGLAKTSGRIPQILVIGALGRCGGGALDLCRAVGIPESNLLKWDMAETAKGGPFIEIRESDIFVNCIYLSADIPKFVTEDFLKQGPRQLSVVADVSCDTSNPLNPIPFCNKPTYFDKPTITLPESEFCNPPLSYITIDHLPSLLPREASESFSAALLPSLLELKNRSNSRVWQKAGQLFHDKVATLPPQLQQAKGIPNGNVVPAVGP</sequence>
<dbReference type="InterPro" id="IPR027281">
    <property type="entry name" value="Lys1"/>
</dbReference>
<dbReference type="EMBL" id="CAJPDT010000077">
    <property type="protein sequence ID" value="CAF9934506.1"/>
    <property type="molecule type" value="Genomic_DNA"/>
</dbReference>
<dbReference type="GO" id="GO:0005737">
    <property type="term" value="C:cytoplasm"/>
    <property type="evidence" value="ECO:0007669"/>
    <property type="project" value="TreeGrafter"/>
</dbReference>
<feature type="binding site" evidence="16">
    <location>
        <position position="227"/>
    </location>
    <ligand>
        <name>NAD(+)</name>
        <dbReference type="ChEBI" id="CHEBI:57540"/>
    </ligand>
</feature>